<dbReference type="AlphaFoldDB" id="A0A0P7ZKT6"/>
<evidence type="ECO:0008006" key="4">
    <source>
        <dbReference type="Google" id="ProtNLM"/>
    </source>
</evidence>
<evidence type="ECO:0000313" key="3">
    <source>
        <dbReference type="Proteomes" id="UP000050465"/>
    </source>
</evidence>
<dbReference type="Proteomes" id="UP000050465">
    <property type="component" value="Unassembled WGS sequence"/>
</dbReference>
<evidence type="ECO:0000256" key="1">
    <source>
        <dbReference type="SAM" id="SignalP"/>
    </source>
</evidence>
<dbReference type="InterPro" id="IPR010328">
    <property type="entry name" value="DUF928"/>
</dbReference>
<keyword evidence="1" id="KW-0732">Signal</keyword>
<dbReference type="EMBL" id="LJZR01000012">
    <property type="protein sequence ID" value="KPQ35452.1"/>
    <property type="molecule type" value="Genomic_DNA"/>
</dbReference>
<organism evidence="2 3">
    <name type="scientific">Phormidesmis priestleyi Ana</name>
    <dbReference type="NCBI Taxonomy" id="1666911"/>
    <lineage>
        <taxon>Bacteria</taxon>
        <taxon>Bacillati</taxon>
        <taxon>Cyanobacteriota</taxon>
        <taxon>Cyanophyceae</taxon>
        <taxon>Leptolyngbyales</taxon>
        <taxon>Leptolyngbyaceae</taxon>
        <taxon>Phormidesmis</taxon>
    </lineage>
</organism>
<feature type="signal peptide" evidence="1">
    <location>
        <begin position="1"/>
        <end position="30"/>
    </location>
</feature>
<name>A0A0P7ZKT6_9CYAN</name>
<feature type="chain" id="PRO_5006147259" description="DUF928 domain-containing protein" evidence="1">
    <location>
        <begin position="31"/>
        <end position="254"/>
    </location>
</feature>
<dbReference type="STRING" id="1666911.HLUCCA11_10845"/>
<proteinExistence type="predicted"/>
<dbReference type="Pfam" id="PF06051">
    <property type="entry name" value="DUF928"/>
    <property type="match status" value="1"/>
</dbReference>
<sequence>MNSKRISQSISVTTVSLSLVFGTLPLPSFAGNTEGDVRVGLPGRRISGGVREGNCFTDFNQSLVAIMPRNNTGKTLAEHPTFWFSIPESSGYNKIEFQLLSEQDEILYHTELNTGGSYGITELQLPNTAPSLALDKNYRWVLSTSCSDVSRFEVQGWVRRVEIPAKIAAQLETASASERLALYRSADLWHEQVTELVNLRRRNINDMDFQLEWAALIDSTGLTSDISSNIAATAMTPIESTVLVSSEHEDNLSD</sequence>
<comment type="caution">
    <text evidence="2">The sequence shown here is derived from an EMBL/GenBank/DDBJ whole genome shotgun (WGS) entry which is preliminary data.</text>
</comment>
<reference evidence="2 3" key="1">
    <citation type="submission" date="2015-09" db="EMBL/GenBank/DDBJ databases">
        <title>Identification and resolution of microdiversity through metagenomic sequencing of parallel consortia.</title>
        <authorList>
            <person name="Nelson W.C."/>
            <person name="Romine M.F."/>
            <person name="Lindemann S.R."/>
        </authorList>
    </citation>
    <scope>NUCLEOTIDE SEQUENCE [LARGE SCALE GENOMIC DNA]</scope>
    <source>
        <strain evidence="2">Ana</strain>
    </source>
</reference>
<evidence type="ECO:0000313" key="2">
    <source>
        <dbReference type="EMBL" id="KPQ35452.1"/>
    </source>
</evidence>
<gene>
    <name evidence="2" type="ORF">HLUCCA11_10845</name>
</gene>
<protein>
    <recommendedName>
        <fullName evidence="4">DUF928 domain-containing protein</fullName>
    </recommendedName>
</protein>
<accession>A0A0P7ZKT6</accession>